<evidence type="ECO:0000256" key="2">
    <source>
        <dbReference type="ARBA" id="ARBA00007801"/>
    </source>
</evidence>
<dbReference type="Gene3D" id="3.40.30.20">
    <property type="match status" value="1"/>
</dbReference>
<dbReference type="STRING" id="1314783.A0A165NJZ0"/>
<sequence length="520" mass="57509">MTTWEASQNINVPVDSTPYPYELGAASHITESMLIRALAARAVIIEQPAVPQSLRIVEAEDNFKESHVEVIVAKLQEDYVQANDIRPADRDDKLVDTAEAVTEKHVIRAKYVLGCDGARSWVRKAVNITVEGETTGNSSFYLAKELESSHIAMIDLVWGVVDFTPEVTDFPTIRAKNIIASPLSGGVLNNSACVYIRLQEDPNTVAADETQKSASKDSQGKIIQSVERVFLPYTMRVTNITWCNEHKGSQRVASAFSTANQVFLLGDAGEYGANGAMTDACNLAWKLAYVLHGRVNASILDTYEAERRAQALGLIQFDQDIFDTFRPETFSAEAFVKLRDQKLMFLSGLEIHCQSQLTIPDTEHVALGLSIGERAPWVGITRLSDWNPSNLLDLMAYNGHFKLIFLPGDTRVPSVARLLITVSEELVESLGEDVLKFIDIFTLLNIPKETSCDNVHLPPAFRIMENVYVDKAGQDQARQNGRLYESLKIRPGEGAAIIVRPDGITAMVAVKQGVGKEWLQ</sequence>
<evidence type="ECO:0000256" key="3">
    <source>
        <dbReference type="ARBA" id="ARBA00022630"/>
    </source>
</evidence>
<evidence type="ECO:0000259" key="7">
    <source>
        <dbReference type="Pfam" id="PF07976"/>
    </source>
</evidence>
<proteinExistence type="inferred from homology"/>
<dbReference type="Pfam" id="PF07976">
    <property type="entry name" value="Phe_hydrox_dim"/>
    <property type="match status" value="1"/>
</dbReference>
<comment type="similarity">
    <text evidence="2">Belongs to the PheA/TfdB FAD monooxygenase family.</text>
</comment>
<dbReference type="GO" id="GO:0016709">
    <property type="term" value="F:oxidoreductase activity, acting on paired donors, with incorporation or reduction of molecular oxygen, NAD(P)H as one donor, and incorporation of one atom of oxygen"/>
    <property type="evidence" value="ECO:0007669"/>
    <property type="project" value="UniProtKB-ARBA"/>
</dbReference>
<evidence type="ECO:0000313" key="9">
    <source>
        <dbReference type="Proteomes" id="UP000076727"/>
    </source>
</evidence>
<dbReference type="InterPro" id="IPR002938">
    <property type="entry name" value="FAD-bd"/>
</dbReference>
<dbReference type="PANTHER" id="PTHR43004:SF19">
    <property type="entry name" value="BINDING MONOOXYGENASE, PUTATIVE (JCVI)-RELATED"/>
    <property type="match status" value="1"/>
</dbReference>
<dbReference type="Gene3D" id="3.50.50.60">
    <property type="entry name" value="FAD/NAD(P)-binding domain"/>
    <property type="match status" value="1"/>
</dbReference>
<feature type="domain" description="Phenol hydroxylase-like C-terminal dimerisation" evidence="7">
    <location>
        <begin position="361"/>
        <end position="509"/>
    </location>
</feature>
<keyword evidence="3" id="KW-0285">Flavoprotein</keyword>
<evidence type="ECO:0000256" key="1">
    <source>
        <dbReference type="ARBA" id="ARBA00001974"/>
    </source>
</evidence>
<keyword evidence="4" id="KW-0274">FAD</keyword>
<dbReference type="InterPro" id="IPR036249">
    <property type="entry name" value="Thioredoxin-like_sf"/>
</dbReference>
<evidence type="ECO:0000256" key="4">
    <source>
        <dbReference type="ARBA" id="ARBA00022827"/>
    </source>
</evidence>
<protein>
    <submittedName>
        <fullName evidence="8">FAD/NAD(P)-binding domain-containing protein</fullName>
    </submittedName>
</protein>
<evidence type="ECO:0000259" key="6">
    <source>
        <dbReference type="Pfam" id="PF01494"/>
    </source>
</evidence>
<dbReference type="InterPro" id="IPR038220">
    <property type="entry name" value="PHOX_C_sf"/>
</dbReference>
<dbReference type="SUPFAM" id="SSF54373">
    <property type="entry name" value="FAD-linked reductases, C-terminal domain"/>
    <property type="match status" value="1"/>
</dbReference>
<dbReference type="InterPro" id="IPR036188">
    <property type="entry name" value="FAD/NAD-bd_sf"/>
</dbReference>
<gene>
    <name evidence="8" type="ORF">DAEQUDRAFT_767435</name>
</gene>
<dbReference type="AlphaFoldDB" id="A0A165NJZ0"/>
<dbReference type="SUPFAM" id="SSF52833">
    <property type="entry name" value="Thioredoxin-like"/>
    <property type="match status" value="1"/>
</dbReference>
<dbReference type="SUPFAM" id="SSF51905">
    <property type="entry name" value="FAD/NAD(P)-binding domain"/>
    <property type="match status" value="1"/>
</dbReference>
<reference evidence="8 9" key="1">
    <citation type="journal article" date="2016" name="Mol. Biol. Evol.">
        <title>Comparative Genomics of Early-Diverging Mushroom-Forming Fungi Provides Insights into the Origins of Lignocellulose Decay Capabilities.</title>
        <authorList>
            <person name="Nagy L.G."/>
            <person name="Riley R."/>
            <person name="Tritt A."/>
            <person name="Adam C."/>
            <person name="Daum C."/>
            <person name="Floudas D."/>
            <person name="Sun H."/>
            <person name="Yadav J.S."/>
            <person name="Pangilinan J."/>
            <person name="Larsson K.H."/>
            <person name="Matsuura K."/>
            <person name="Barry K."/>
            <person name="Labutti K."/>
            <person name="Kuo R."/>
            <person name="Ohm R.A."/>
            <person name="Bhattacharya S.S."/>
            <person name="Shirouzu T."/>
            <person name="Yoshinaga Y."/>
            <person name="Martin F.M."/>
            <person name="Grigoriev I.V."/>
            <person name="Hibbett D.S."/>
        </authorList>
    </citation>
    <scope>NUCLEOTIDE SEQUENCE [LARGE SCALE GENOMIC DNA]</scope>
    <source>
        <strain evidence="8 9">L-15889</strain>
    </source>
</reference>
<dbReference type="InterPro" id="IPR012941">
    <property type="entry name" value="Phe_hydrox_C_dim_dom"/>
</dbReference>
<dbReference type="OrthoDB" id="1716816at2759"/>
<dbReference type="InterPro" id="IPR050641">
    <property type="entry name" value="RIFMO-like"/>
</dbReference>
<name>A0A165NJZ0_9APHY</name>
<keyword evidence="5" id="KW-0560">Oxidoreductase</keyword>
<accession>A0A165NJZ0</accession>
<dbReference type="PANTHER" id="PTHR43004">
    <property type="entry name" value="TRK SYSTEM POTASSIUM UPTAKE PROTEIN"/>
    <property type="match status" value="1"/>
</dbReference>
<dbReference type="EMBL" id="KV429080">
    <property type="protein sequence ID" value="KZT67059.1"/>
    <property type="molecule type" value="Genomic_DNA"/>
</dbReference>
<dbReference type="Pfam" id="PF01494">
    <property type="entry name" value="FAD_binding_3"/>
    <property type="match status" value="1"/>
</dbReference>
<dbReference type="GO" id="GO:0071949">
    <property type="term" value="F:FAD binding"/>
    <property type="evidence" value="ECO:0007669"/>
    <property type="project" value="InterPro"/>
</dbReference>
<keyword evidence="9" id="KW-1185">Reference proteome</keyword>
<dbReference type="PRINTS" id="PR00420">
    <property type="entry name" value="RNGMNOXGNASE"/>
</dbReference>
<dbReference type="Proteomes" id="UP000076727">
    <property type="component" value="Unassembled WGS sequence"/>
</dbReference>
<comment type="cofactor">
    <cofactor evidence="1">
        <name>FAD</name>
        <dbReference type="ChEBI" id="CHEBI:57692"/>
    </cofactor>
</comment>
<feature type="domain" description="FAD-binding" evidence="6">
    <location>
        <begin position="103"/>
        <end position="317"/>
    </location>
</feature>
<evidence type="ECO:0000313" key="8">
    <source>
        <dbReference type="EMBL" id="KZT67059.1"/>
    </source>
</evidence>
<dbReference type="Gene3D" id="3.30.9.10">
    <property type="entry name" value="D-Amino Acid Oxidase, subunit A, domain 2"/>
    <property type="match status" value="1"/>
</dbReference>
<organism evidence="8 9">
    <name type="scientific">Daedalea quercina L-15889</name>
    <dbReference type="NCBI Taxonomy" id="1314783"/>
    <lineage>
        <taxon>Eukaryota</taxon>
        <taxon>Fungi</taxon>
        <taxon>Dikarya</taxon>
        <taxon>Basidiomycota</taxon>
        <taxon>Agaricomycotina</taxon>
        <taxon>Agaricomycetes</taxon>
        <taxon>Polyporales</taxon>
        <taxon>Fomitopsis</taxon>
    </lineage>
</organism>
<evidence type="ECO:0000256" key="5">
    <source>
        <dbReference type="ARBA" id="ARBA00023002"/>
    </source>
</evidence>